<protein>
    <submittedName>
        <fullName evidence="2">Uncharacterized protein</fullName>
    </submittedName>
</protein>
<feature type="region of interest" description="Disordered" evidence="1">
    <location>
        <begin position="65"/>
        <end position="118"/>
    </location>
</feature>
<evidence type="ECO:0000313" key="3">
    <source>
        <dbReference type="Proteomes" id="UP000249390"/>
    </source>
</evidence>
<comment type="caution">
    <text evidence="2">The sequence shown here is derived from an EMBL/GenBank/DDBJ whole genome shotgun (WGS) entry which is preliminary data.</text>
</comment>
<name>A0A328CWG7_9ASTE</name>
<evidence type="ECO:0000256" key="1">
    <source>
        <dbReference type="SAM" id="MobiDB-lite"/>
    </source>
</evidence>
<feature type="compositionally biased region" description="Basic and acidic residues" evidence="1">
    <location>
        <begin position="104"/>
        <end position="118"/>
    </location>
</feature>
<dbReference type="EMBL" id="NQVE01000215">
    <property type="protein sequence ID" value="RAL37777.1"/>
    <property type="molecule type" value="Genomic_DNA"/>
</dbReference>
<dbReference type="PANTHER" id="PTHR34572:SF1">
    <property type="entry name" value="GOLGIN FAMILY A PROTEIN"/>
    <property type="match status" value="1"/>
</dbReference>
<evidence type="ECO:0000313" key="2">
    <source>
        <dbReference type="EMBL" id="RAL37777.1"/>
    </source>
</evidence>
<sequence length="118" mass="13116">MDGVGSRFGRSSSRYSSAPPSTVFDGPVRKWKKQWVSTQPATPRNSCNKAGAVIFLCRWIPLPSATPTHSNRPQMSSKRKFQYAPEASRSKLHPNKKASWNSPHTKEAVDVESTRSSV</sequence>
<organism evidence="2 3">
    <name type="scientific">Cuscuta australis</name>
    <dbReference type="NCBI Taxonomy" id="267555"/>
    <lineage>
        <taxon>Eukaryota</taxon>
        <taxon>Viridiplantae</taxon>
        <taxon>Streptophyta</taxon>
        <taxon>Embryophyta</taxon>
        <taxon>Tracheophyta</taxon>
        <taxon>Spermatophyta</taxon>
        <taxon>Magnoliopsida</taxon>
        <taxon>eudicotyledons</taxon>
        <taxon>Gunneridae</taxon>
        <taxon>Pentapetalae</taxon>
        <taxon>asterids</taxon>
        <taxon>lamiids</taxon>
        <taxon>Solanales</taxon>
        <taxon>Convolvulaceae</taxon>
        <taxon>Cuscuteae</taxon>
        <taxon>Cuscuta</taxon>
        <taxon>Cuscuta subgen. Grammica</taxon>
        <taxon>Cuscuta sect. Cleistogrammica</taxon>
    </lineage>
</organism>
<feature type="region of interest" description="Disordered" evidence="1">
    <location>
        <begin position="1"/>
        <end position="26"/>
    </location>
</feature>
<dbReference type="PANTHER" id="PTHR34572">
    <property type="entry name" value="GOLGIN FAMILY A PROTEIN"/>
    <property type="match status" value="1"/>
</dbReference>
<dbReference type="AlphaFoldDB" id="A0A328CWG7"/>
<keyword evidence="3" id="KW-1185">Reference proteome</keyword>
<reference evidence="2 3" key="1">
    <citation type="submission" date="2018-06" db="EMBL/GenBank/DDBJ databases">
        <title>The Genome of Cuscuta australis (Dodder) Provides Insight into the Evolution of Plant Parasitism.</title>
        <authorList>
            <person name="Liu H."/>
        </authorList>
    </citation>
    <scope>NUCLEOTIDE SEQUENCE [LARGE SCALE GENOMIC DNA]</scope>
    <source>
        <strain evidence="3">cv. Yunnan</strain>
        <tissue evidence="2">Vines</tissue>
    </source>
</reference>
<gene>
    <name evidence="2" type="ORF">DM860_000471</name>
</gene>
<accession>A0A328CWG7</accession>
<feature type="compositionally biased region" description="Low complexity" evidence="1">
    <location>
        <begin position="1"/>
        <end position="17"/>
    </location>
</feature>
<proteinExistence type="predicted"/>
<dbReference type="Proteomes" id="UP000249390">
    <property type="component" value="Unassembled WGS sequence"/>
</dbReference>
<feature type="compositionally biased region" description="Polar residues" evidence="1">
    <location>
        <begin position="65"/>
        <end position="76"/>
    </location>
</feature>